<name>A0A0C3CS05_9AGAM</name>
<accession>A0A0C3CS05</accession>
<gene>
    <name evidence="4" type="ORF">SCLCIDRAFT_1167847</name>
</gene>
<evidence type="ECO:0000256" key="3">
    <source>
        <dbReference type="PROSITE-ProRule" id="PRU00221"/>
    </source>
</evidence>
<dbReference type="InterPro" id="IPR036322">
    <property type="entry name" value="WD40_repeat_dom_sf"/>
</dbReference>
<keyword evidence="2" id="KW-0677">Repeat</keyword>
<dbReference type="PROSITE" id="PS50294">
    <property type="entry name" value="WD_REPEATS_REGION"/>
    <property type="match status" value="1"/>
</dbReference>
<proteinExistence type="predicted"/>
<dbReference type="PANTHER" id="PTHR44129">
    <property type="entry name" value="WD REPEAT-CONTAINING PROTEIN POP1"/>
    <property type="match status" value="1"/>
</dbReference>
<organism evidence="4 5">
    <name type="scientific">Scleroderma citrinum Foug A</name>
    <dbReference type="NCBI Taxonomy" id="1036808"/>
    <lineage>
        <taxon>Eukaryota</taxon>
        <taxon>Fungi</taxon>
        <taxon>Dikarya</taxon>
        <taxon>Basidiomycota</taxon>
        <taxon>Agaricomycotina</taxon>
        <taxon>Agaricomycetes</taxon>
        <taxon>Agaricomycetidae</taxon>
        <taxon>Boletales</taxon>
        <taxon>Sclerodermatineae</taxon>
        <taxon>Sclerodermataceae</taxon>
        <taxon>Scleroderma</taxon>
    </lineage>
</organism>
<dbReference type="InterPro" id="IPR015943">
    <property type="entry name" value="WD40/YVTN_repeat-like_dom_sf"/>
</dbReference>
<dbReference type="PROSITE" id="PS50082">
    <property type="entry name" value="WD_REPEATS_2"/>
    <property type="match status" value="1"/>
</dbReference>
<reference evidence="5" key="2">
    <citation type="submission" date="2015-01" db="EMBL/GenBank/DDBJ databases">
        <title>Evolutionary Origins and Diversification of the Mycorrhizal Mutualists.</title>
        <authorList>
            <consortium name="DOE Joint Genome Institute"/>
            <consortium name="Mycorrhizal Genomics Consortium"/>
            <person name="Kohler A."/>
            <person name="Kuo A."/>
            <person name="Nagy L.G."/>
            <person name="Floudas D."/>
            <person name="Copeland A."/>
            <person name="Barry K.W."/>
            <person name="Cichocki N."/>
            <person name="Veneault-Fourrey C."/>
            <person name="LaButti K."/>
            <person name="Lindquist E.A."/>
            <person name="Lipzen A."/>
            <person name="Lundell T."/>
            <person name="Morin E."/>
            <person name="Murat C."/>
            <person name="Riley R."/>
            <person name="Ohm R."/>
            <person name="Sun H."/>
            <person name="Tunlid A."/>
            <person name="Henrissat B."/>
            <person name="Grigoriev I.V."/>
            <person name="Hibbett D.S."/>
            <person name="Martin F."/>
        </authorList>
    </citation>
    <scope>NUCLEOTIDE SEQUENCE [LARGE SCALE GENOMIC DNA]</scope>
    <source>
        <strain evidence="5">Foug A</strain>
    </source>
</reference>
<dbReference type="EMBL" id="KN822262">
    <property type="protein sequence ID" value="KIM51380.1"/>
    <property type="molecule type" value="Genomic_DNA"/>
</dbReference>
<dbReference type="STRING" id="1036808.A0A0C3CS05"/>
<evidence type="ECO:0000313" key="5">
    <source>
        <dbReference type="Proteomes" id="UP000053989"/>
    </source>
</evidence>
<keyword evidence="1 3" id="KW-0853">WD repeat</keyword>
<dbReference type="Proteomes" id="UP000053989">
    <property type="component" value="Unassembled WGS sequence"/>
</dbReference>
<dbReference type="InterPro" id="IPR050349">
    <property type="entry name" value="WD_LIS1/nudF_dynein_reg"/>
</dbReference>
<dbReference type="AlphaFoldDB" id="A0A0C3CS05"/>
<dbReference type="SMART" id="SM00320">
    <property type="entry name" value="WD40"/>
    <property type="match status" value="1"/>
</dbReference>
<feature type="non-terminal residue" evidence="4">
    <location>
        <position position="1"/>
    </location>
</feature>
<feature type="repeat" description="WD" evidence="3">
    <location>
        <begin position="132"/>
        <end position="173"/>
    </location>
</feature>
<evidence type="ECO:0000256" key="2">
    <source>
        <dbReference type="ARBA" id="ARBA00022737"/>
    </source>
</evidence>
<evidence type="ECO:0000256" key="1">
    <source>
        <dbReference type="ARBA" id="ARBA00022574"/>
    </source>
</evidence>
<evidence type="ECO:0000313" key="4">
    <source>
        <dbReference type="EMBL" id="KIM51380.1"/>
    </source>
</evidence>
<dbReference type="InParanoid" id="A0A0C3CS05"/>
<sequence length="191" mass="20985">CLYWANHLQATKFDPELAVHVKDILGNERILFWFEILGLLGVLGNSVHALSGVARWTQVSQSDLEALARDGVKFIHSFSTAISASTPHIYISALPFVPENAIPYRDLIVKLPCTAKIVEGHDKDWPAAQGSFWGHTSGVTSVAFSPDGRRIVSGSYDGTVRVWDADGGVEIGSPLQGHILPWWHKDCVRLT</sequence>
<reference evidence="4 5" key="1">
    <citation type="submission" date="2014-04" db="EMBL/GenBank/DDBJ databases">
        <authorList>
            <consortium name="DOE Joint Genome Institute"/>
            <person name="Kuo A."/>
            <person name="Kohler A."/>
            <person name="Nagy L.G."/>
            <person name="Floudas D."/>
            <person name="Copeland A."/>
            <person name="Barry K.W."/>
            <person name="Cichocki N."/>
            <person name="Veneault-Fourrey C."/>
            <person name="LaButti K."/>
            <person name="Lindquist E.A."/>
            <person name="Lipzen A."/>
            <person name="Lundell T."/>
            <person name="Morin E."/>
            <person name="Murat C."/>
            <person name="Sun H."/>
            <person name="Tunlid A."/>
            <person name="Henrissat B."/>
            <person name="Grigoriev I.V."/>
            <person name="Hibbett D.S."/>
            <person name="Martin F."/>
            <person name="Nordberg H.P."/>
            <person name="Cantor M.N."/>
            <person name="Hua S.X."/>
        </authorList>
    </citation>
    <scope>NUCLEOTIDE SEQUENCE [LARGE SCALE GENOMIC DNA]</scope>
    <source>
        <strain evidence="4 5">Foug A</strain>
    </source>
</reference>
<dbReference type="OrthoDB" id="3265377at2759"/>
<dbReference type="Pfam" id="PF00400">
    <property type="entry name" value="WD40"/>
    <property type="match status" value="1"/>
</dbReference>
<dbReference type="SUPFAM" id="SSF50978">
    <property type="entry name" value="WD40 repeat-like"/>
    <property type="match status" value="1"/>
</dbReference>
<dbReference type="HOGENOM" id="CLU_000288_57_19_1"/>
<dbReference type="InterPro" id="IPR001680">
    <property type="entry name" value="WD40_rpt"/>
</dbReference>
<keyword evidence="5" id="KW-1185">Reference proteome</keyword>
<protein>
    <submittedName>
        <fullName evidence="4">Uncharacterized protein</fullName>
    </submittedName>
</protein>
<dbReference type="Gene3D" id="2.130.10.10">
    <property type="entry name" value="YVTN repeat-like/Quinoprotein amine dehydrogenase"/>
    <property type="match status" value="1"/>
</dbReference>